<dbReference type="AlphaFoldDB" id="A0A8G2DWU2"/>
<organism evidence="1 2">
    <name type="scientific">Sphingobium cupriresistens</name>
    <dbReference type="NCBI Taxonomy" id="1132417"/>
    <lineage>
        <taxon>Bacteria</taxon>
        <taxon>Pseudomonadati</taxon>
        <taxon>Pseudomonadota</taxon>
        <taxon>Alphaproteobacteria</taxon>
        <taxon>Sphingomonadales</taxon>
        <taxon>Sphingomonadaceae</taxon>
        <taxon>Sphingobium</taxon>
    </lineage>
</organism>
<accession>A0A8G2DWU2</accession>
<dbReference type="EMBL" id="SEOO01000029">
    <property type="protein sequence ID" value="RYM08763.1"/>
    <property type="molecule type" value="Genomic_DNA"/>
</dbReference>
<proteinExistence type="predicted"/>
<evidence type="ECO:0000313" key="2">
    <source>
        <dbReference type="Proteomes" id="UP000291572"/>
    </source>
</evidence>
<comment type="caution">
    <text evidence="1">The sequence shown here is derived from an EMBL/GenBank/DDBJ whole genome shotgun (WGS) entry which is preliminary data.</text>
</comment>
<protein>
    <submittedName>
        <fullName evidence="1">Uncharacterized protein</fullName>
    </submittedName>
</protein>
<name>A0A8G2DWU2_9SPHN</name>
<gene>
    <name evidence="1" type="ORF">EWH12_15925</name>
</gene>
<dbReference type="Proteomes" id="UP000291572">
    <property type="component" value="Unassembled WGS sequence"/>
</dbReference>
<evidence type="ECO:0000313" key="1">
    <source>
        <dbReference type="EMBL" id="RYM08763.1"/>
    </source>
</evidence>
<sequence>MSRVANGRPLRFSAIMMLGWVAIRLVGQEAVTPPVQRPYADTPSKPSPLLPQALLASSAVATLPRWERLTAQPPPYIAARMKIRQCAPPPPRPSTNGAIPVDLMDFITFSVAFSNRHYASDPDYMDLFQAPTAIPSPLMAQQTTPDRWRAAAWLLWRPGSARPSGTVPTGQLGGSQAGLRVDYDLTPGTASRTTAYGRLTSAFGRPAAPEGAVGLSIQPMRAIPISVAVERRIALGDGARNANAIMVAGGFGPAAIGPAVLAEGYSQAGIVGFSRGDAFIDGKFSLSTPLAQSPFRVGVALSGGAQPGASRLDIGPEMQFRLPLPQVAARIAIEWRERIAGDARPGSGLAITLAADF</sequence>
<dbReference type="OrthoDB" id="7427399at2"/>
<reference evidence="1 2" key="1">
    <citation type="submission" date="2019-02" db="EMBL/GenBank/DDBJ databases">
        <authorList>
            <person name="Feng G."/>
        </authorList>
    </citation>
    <scope>NUCLEOTIDE SEQUENCE [LARGE SCALE GENOMIC DNA]</scope>
    <source>
        <strain evidence="1 2">CCTCC AB 2011146</strain>
    </source>
</reference>